<dbReference type="InterPro" id="IPR041535">
    <property type="entry name" value="VbhA"/>
</dbReference>
<proteinExistence type="predicted"/>
<dbReference type="CDD" id="cd11586">
    <property type="entry name" value="VbhA_like"/>
    <property type="match status" value="1"/>
</dbReference>
<dbReference type="InterPro" id="IPR043038">
    <property type="entry name" value="VbhA_sf"/>
</dbReference>
<accession>A0A849KWB9</accession>
<gene>
    <name evidence="2" type="ORF">HKX02_24330</name>
</gene>
<name>A0A849KWB9_9HYPH</name>
<evidence type="ECO:0000313" key="3">
    <source>
        <dbReference type="Proteomes" id="UP000574931"/>
    </source>
</evidence>
<evidence type="ECO:0000313" key="2">
    <source>
        <dbReference type="EMBL" id="NNU63359.1"/>
    </source>
</evidence>
<evidence type="ECO:0000259" key="1">
    <source>
        <dbReference type="Pfam" id="PF18495"/>
    </source>
</evidence>
<dbReference type="Proteomes" id="UP000574931">
    <property type="component" value="Unassembled WGS sequence"/>
</dbReference>
<keyword evidence="3" id="KW-1185">Reference proteome</keyword>
<comment type="caution">
    <text evidence="2">The sequence shown here is derived from an EMBL/GenBank/DDBJ whole genome shotgun (WGS) entry which is preliminary data.</text>
</comment>
<dbReference type="AlphaFoldDB" id="A0A849KWB9"/>
<dbReference type="Gene3D" id="1.10.8.1050">
    <property type="entry name" value="Antitoxin VbhA-like"/>
    <property type="match status" value="1"/>
</dbReference>
<dbReference type="EMBL" id="JABFCY010000024">
    <property type="protein sequence ID" value="NNU63359.1"/>
    <property type="molecule type" value="Genomic_DNA"/>
</dbReference>
<sequence>MMRIFRISNAGEPALDRPETRVLQSARQALALAKGEVDAAEFRIHNPPEQIVPIITSAERERRRKMVRSVFRSNALEGLRPNPACQPAFDAYISGEISLEELGGKINAILGIGKPKSDAT</sequence>
<organism evidence="2 3">
    <name type="scientific">Ochrobactrum soli</name>
    <dbReference type="NCBI Taxonomy" id="2448455"/>
    <lineage>
        <taxon>Bacteria</taxon>
        <taxon>Pseudomonadati</taxon>
        <taxon>Pseudomonadota</taxon>
        <taxon>Alphaproteobacteria</taxon>
        <taxon>Hyphomicrobiales</taxon>
        <taxon>Brucellaceae</taxon>
        <taxon>Brucella/Ochrobactrum group</taxon>
        <taxon>Ochrobactrum</taxon>
    </lineage>
</organism>
<feature type="domain" description="Antitoxin VbhA" evidence="1">
    <location>
        <begin position="63"/>
        <end position="106"/>
    </location>
</feature>
<reference evidence="2 3" key="1">
    <citation type="submission" date="2020-05" db="EMBL/GenBank/DDBJ databases">
        <title>Draft Genome Sequence of Ochrobactrum soli Isolated from Stable Fly Gut.</title>
        <authorList>
            <person name="Pileggi M.T."/>
            <person name="Vazhakkala L.J."/>
            <person name="Wong C.N."/>
        </authorList>
    </citation>
    <scope>NUCLEOTIDE SEQUENCE [LARGE SCALE GENOMIC DNA]</scope>
    <source>
        <strain evidence="2 3">MTP-C0764</strain>
    </source>
</reference>
<protein>
    <submittedName>
        <fullName evidence="2">Antitoxin VbhA family protein</fullName>
    </submittedName>
</protein>
<dbReference type="Pfam" id="PF18495">
    <property type="entry name" value="VbhA"/>
    <property type="match status" value="1"/>
</dbReference>
<dbReference type="RefSeq" id="WP_171319652.1">
    <property type="nucleotide sequence ID" value="NZ_JABFCY010000024.1"/>
</dbReference>
<dbReference type="InterPro" id="IPR033788">
    <property type="entry name" value="VbhA-like"/>
</dbReference>